<accession>A0ABU0NGW2</accession>
<feature type="compositionally biased region" description="Polar residues" evidence="1">
    <location>
        <begin position="33"/>
        <end position="73"/>
    </location>
</feature>
<evidence type="ECO:0000313" key="3">
    <source>
        <dbReference type="Proteomes" id="UP001230654"/>
    </source>
</evidence>
<feature type="compositionally biased region" description="Low complexity" evidence="1">
    <location>
        <begin position="118"/>
        <end position="142"/>
    </location>
</feature>
<dbReference type="EMBL" id="JAUSWV010000002">
    <property type="protein sequence ID" value="MDQ0578341.1"/>
    <property type="molecule type" value="Genomic_DNA"/>
</dbReference>
<organism evidence="2 3">
    <name type="scientific">Streptomyces rishiriensis</name>
    <dbReference type="NCBI Taxonomy" id="68264"/>
    <lineage>
        <taxon>Bacteria</taxon>
        <taxon>Bacillati</taxon>
        <taxon>Actinomycetota</taxon>
        <taxon>Actinomycetes</taxon>
        <taxon>Kitasatosporales</taxon>
        <taxon>Streptomycetaceae</taxon>
        <taxon>Streptomyces</taxon>
    </lineage>
</organism>
<sequence length="239" mass="25509">MCGAGQGRSVASNSDTRSDVCGIEPDPVRARASCSSRVNRTSERVNGSSNSSIASKKATTTMTVCAARSTSVRSARPWVRSRRAPTPRIASRPRPRRRPLASAMPITVPLTPAVARFNAPPSARSNAASRGGSAPRSTSASANARSLRATMSLTPASVQARPRLARAGSPSRQNGEEWRIARRISSSRTVRAGKRRRPVGTPCPDEDLEDPAGLPPEGRRRAAPRHARYRPAAQPRPHG</sequence>
<comment type="caution">
    <text evidence="2">The sequence shown here is derived from an EMBL/GenBank/DDBJ whole genome shotgun (WGS) entry which is preliminary data.</text>
</comment>
<protein>
    <submittedName>
        <fullName evidence="2">Uncharacterized protein</fullName>
    </submittedName>
</protein>
<keyword evidence="3" id="KW-1185">Reference proteome</keyword>
<feature type="region of interest" description="Disordered" evidence="1">
    <location>
        <begin position="117"/>
        <end position="239"/>
    </location>
</feature>
<evidence type="ECO:0000256" key="1">
    <source>
        <dbReference type="SAM" id="MobiDB-lite"/>
    </source>
</evidence>
<feature type="compositionally biased region" description="Basic residues" evidence="1">
    <location>
        <begin position="79"/>
        <end position="99"/>
    </location>
</feature>
<evidence type="ECO:0000313" key="2">
    <source>
        <dbReference type="EMBL" id="MDQ0578341.1"/>
    </source>
</evidence>
<gene>
    <name evidence="2" type="ORF">QF030_000519</name>
</gene>
<reference evidence="2 3" key="1">
    <citation type="submission" date="2023-07" db="EMBL/GenBank/DDBJ databases">
        <title>Comparative genomics of wheat-associated soil bacteria to identify genetic determinants of phenazine resistance.</title>
        <authorList>
            <person name="Mouncey N."/>
        </authorList>
    </citation>
    <scope>NUCLEOTIDE SEQUENCE [LARGE SCALE GENOMIC DNA]</scope>
    <source>
        <strain evidence="2 3">B2I6</strain>
    </source>
</reference>
<dbReference type="Proteomes" id="UP001230654">
    <property type="component" value="Unassembled WGS sequence"/>
</dbReference>
<feature type="region of interest" description="Disordered" evidence="1">
    <location>
        <begin position="1"/>
        <end position="105"/>
    </location>
</feature>
<name>A0ABU0NGW2_STRRH</name>
<proteinExistence type="predicted"/>
<feature type="compositionally biased region" description="Low complexity" evidence="1">
    <location>
        <begin position="230"/>
        <end position="239"/>
    </location>
</feature>